<feature type="domain" description="Glycosyl transferase family 1" evidence="1">
    <location>
        <begin position="183"/>
        <end position="339"/>
    </location>
</feature>
<sequence length="359" mass="41765">MKIMIIADSWPSLNIELRDLIYRLNRDGKEVICVLPYKKSLTADQIKETGLNFYFINNSNKIKSYLNYIMAYKVIKPDKVILLLNKHTITAGIAALICRVEHMSVIISSLNPLKPTKHIIQKIRNLYYKFIYKKILCQSDIMFFIYKDDYNLLAKWKVACKKRAVVLRSRGVDMNYIKKLPYPKTDLVFMSMPLLCNYGVKCYIEAAKLVRKIHPKVKFLLAGKFVENKKILSEQELDEACESGIIYYIEETNDIRPYLEVCSIFVQPNINQKEGHILEAHAAGRPILASNHPVNRSIMIDGYNGFILPVKEAEKWAAKILLLLDKQKLKTNMGNYSYELCRKWHDRNNIVNIIYDKLT</sequence>
<dbReference type="AlphaFoldDB" id="A0A0K8J4M9"/>
<name>A0A0K8J4M9_9FIRM</name>
<dbReference type="PANTHER" id="PTHR12526:SF638">
    <property type="entry name" value="SPORE COAT PROTEIN SA"/>
    <property type="match status" value="1"/>
</dbReference>
<proteinExistence type="predicted"/>
<dbReference type="PANTHER" id="PTHR12526">
    <property type="entry name" value="GLYCOSYLTRANSFERASE"/>
    <property type="match status" value="1"/>
</dbReference>
<evidence type="ECO:0000259" key="1">
    <source>
        <dbReference type="Pfam" id="PF00534"/>
    </source>
</evidence>
<dbReference type="Gene3D" id="3.40.50.2000">
    <property type="entry name" value="Glycogen Phosphorylase B"/>
    <property type="match status" value="2"/>
</dbReference>
<dbReference type="EMBL" id="LN879430">
    <property type="protein sequence ID" value="CUH92268.1"/>
    <property type="molecule type" value="Genomic_DNA"/>
</dbReference>
<dbReference type="Proteomes" id="UP000196053">
    <property type="component" value="Chromosome I"/>
</dbReference>
<gene>
    <name evidence="2" type="ORF">SD1D_0720</name>
</gene>
<dbReference type="OrthoDB" id="9772485at2"/>
<evidence type="ECO:0000313" key="2">
    <source>
        <dbReference type="EMBL" id="CUH92268.1"/>
    </source>
</evidence>
<organism evidence="2 3">
    <name type="scientific">Herbinix luporum</name>
    <dbReference type="NCBI Taxonomy" id="1679721"/>
    <lineage>
        <taxon>Bacteria</taxon>
        <taxon>Bacillati</taxon>
        <taxon>Bacillota</taxon>
        <taxon>Clostridia</taxon>
        <taxon>Lachnospirales</taxon>
        <taxon>Lachnospiraceae</taxon>
        <taxon>Herbinix</taxon>
    </lineage>
</organism>
<protein>
    <recommendedName>
        <fullName evidence="1">Glycosyl transferase family 1 domain-containing protein</fullName>
    </recommendedName>
</protein>
<dbReference type="RefSeq" id="WP_058257649.1">
    <property type="nucleotide sequence ID" value="NZ_DUPS01000061.1"/>
</dbReference>
<reference evidence="3" key="1">
    <citation type="submission" date="2015-09" db="EMBL/GenBank/DDBJ databases">
        <authorList>
            <person name="Wibberg D."/>
        </authorList>
    </citation>
    <scope>NUCLEOTIDE SEQUENCE [LARGE SCALE GENOMIC DNA]</scope>
    <source>
        <strain evidence="3">SD1D</strain>
    </source>
</reference>
<dbReference type="SUPFAM" id="SSF53756">
    <property type="entry name" value="UDP-Glycosyltransferase/glycogen phosphorylase"/>
    <property type="match status" value="1"/>
</dbReference>
<dbReference type="Pfam" id="PF00534">
    <property type="entry name" value="Glycos_transf_1"/>
    <property type="match status" value="1"/>
</dbReference>
<dbReference type="KEGG" id="hsd:SD1D_0720"/>
<dbReference type="GO" id="GO:0016757">
    <property type="term" value="F:glycosyltransferase activity"/>
    <property type="evidence" value="ECO:0007669"/>
    <property type="project" value="InterPro"/>
</dbReference>
<accession>A0A0K8J4M9</accession>
<dbReference type="InterPro" id="IPR001296">
    <property type="entry name" value="Glyco_trans_1"/>
</dbReference>
<evidence type="ECO:0000313" key="3">
    <source>
        <dbReference type="Proteomes" id="UP000196053"/>
    </source>
</evidence>
<keyword evidence="3" id="KW-1185">Reference proteome</keyword>